<dbReference type="SUPFAM" id="SSF63380">
    <property type="entry name" value="Riboflavin synthase domain-like"/>
    <property type="match status" value="1"/>
</dbReference>
<dbReference type="InterPro" id="IPR008333">
    <property type="entry name" value="Cbr1-like_FAD-bd_dom"/>
</dbReference>
<sequence length="266" mass="30015">MPRGARAIALATSICMGAFYVTQQARQSDEGPLPYRYAPLLLASTSFLPCQAARPFESDGRSMHRHLHLVSKKPLMLGHDCIPFAIYSYYIKEPTLQVERPYTPLTMLSRNDACSLDMLIKRYADGELSRYLHRLRPNAPVYVRGPEVTWQLPSHATMPDEIVMMVGGTCVAASHQLLSNVLDTRDPATSPKLTVWYAATSLDALQAVPDMVRYMKQYPEQVQLRLLTYVQPQACLWMHKSDGSTQLHGLVAFGHAGLCMNWWWMA</sequence>
<evidence type="ECO:0000256" key="2">
    <source>
        <dbReference type="ARBA" id="ARBA00006105"/>
    </source>
</evidence>
<evidence type="ECO:0000256" key="5">
    <source>
        <dbReference type="ARBA" id="ARBA00023002"/>
    </source>
</evidence>
<accession>A0AAJ5Z4H0</accession>
<dbReference type="Proteomes" id="UP001217582">
    <property type="component" value="Chromosome 2"/>
</dbReference>
<keyword evidence="4 6" id="KW-0274">FAD</keyword>
<dbReference type="Gene3D" id="2.40.30.10">
    <property type="entry name" value="Translation factors"/>
    <property type="match status" value="1"/>
</dbReference>
<evidence type="ECO:0000256" key="7">
    <source>
        <dbReference type="SAM" id="SignalP"/>
    </source>
</evidence>
<feature type="binding site" evidence="6">
    <location>
        <position position="101"/>
    </location>
    <ligand>
        <name>FAD</name>
        <dbReference type="ChEBI" id="CHEBI:57692"/>
    </ligand>
</feature>
<feature type="binding site" evidence="6">
    <location>
        <position position="129"/>
    </location>
    <ligand>
        <name>FAD</name>
        <dbReference type="ChEBI" id="CHEBI:57692"/>
    </ligand>
</feature>
<dbReference type="EC" id="1.6.2.2" evidence="9"/>
<feature type="binding site" evidence="6">
    <location>
        <position position="100"/>
    </location>
    <ligand>
        <name>FAD</name>
        <dbReference type="ChEBI" id="CHEBI:57692"/>
    </ligand>
</feature>
<comment type="cofactor">
    <cofactor evidence="1 6">
        <name>FAD</name>
        <dbReference type="ChEBI" id="CHEBI:57692"/>
    </cofactor>
</comment>
<evidence type="ECO:0000256" key="4">
    <source>
        <dbReference type="ARBA" id="ARBA00022827"/>
    </source>
</evidence>
<protein>
    <submittedName>
        <fullName evidence="9">Cytochrome-b5 reductase</fullName>
        <ecNumber evidence="9">1.6.2.2</ecNumber>
    </submittedName>
</protein>
<dbReference type="PANTHER" id="PTHR19370">
    <property type="entry name" value="NADH-CYTOCHROME B5 REDUCTASE"/>
    <property type="match status" value="1"/>
</dbReference>
<evidence type="ECO:0000256" key="6">
    <source>
        <dbReference type="PIRSR" id="PIRSR601834-1"/>
    </source>
</evidence>
<name>A0AAJ5Z4H0_9BASI</name>
<keyword evidence="5 9" id="KW-0560">Oxidoreductase</keyword>
<feature type="domain" description="FAD-binding FR-type" evidence="8">
    <location>
        <begin position="1"/>
        <end position="153"/>
    </location>
</feature>
<evidence type="ECO:0000313" key="9">
    <source>
        <dbReference type="EMBL" id="WFD14976.1"/>
    </source>
</evidence>
<keyword evidence="10" id="KW-1185">Reference proteome</keyword>
<organism evidence="9 10">
    <name type="scientific">Malassezia arunalokei</name>
    <dbReference type="NCBI Taxonomy" id="1514897"/>
    <lineage>
        <taxon>Eukaryota</taxon>
        <taxon>Fungi</taxon>
        <taxon>Dikarya</taxon>
        <taxon>Basidiomycota</taxon>
        <taxon>Ustilaginomycotina</taxon>
        <taxon>Malasseziomycetes</taxon>
        <taxon>Malasseziales</taxon>
        <taxon>Malasseziaceae</taxon>
        <taxon>Malassezia</taxon>
    </lineage>
</organism>
<feature type="binding site" evidence="6">
    <location>
        <position position="102"/>
    </location>
    <ligand>
        <name>FAD</name>
        <dbReference type="ChEBI" id="CHEBI:57692"/>
    </ligand>
</feature>
<evidence type="ECO:0000259" key="8">
    <source>
        <dbReference type="PROSITE" id="PS51384"/>
    </source>
</evidence>
<dbReference type="PROSITE" id="PS51384">
    <property type="entry name" value="FAD_FR"/>
    <property type="match status" value="1"/>
</dbReference>
<evidence type="ECO:0000313" key="10">
    <source>
        <dbReference type="Proteomes" id="UP001217582"/>
    </source>
</evidence>
<dbReference type="AlphaFoldDB" id="A0AAJ5Z4H0"/>
<dbReference type="InterPro" id="IPR017927">
    <property type="entry name" value="FAD-bd_FR_type"/>
</dbReference>
<feature type="signal peptide" evidence="7">
    <location>
        <begin position="1"/>
        <end position="17"/>
    </location>
</feature>
<feature type="binding site" evidence="6">
    <location>
        <position position="119"/>
    </location>
    <ligand>
        <name>FAD</name>
        <dbReference type="ChEBI" id="CHEBI:57692"/>
    </ligand>
</feature>
<keyword evidence="7" id="KW-0732">Signal</keyword>
<dbReference type="GO" id="GO:0090524">
    <property type="term" value="F:cytochrome-b5 reductase activity, acting on NADH"/>
    <property type="evidence" value="ECO:0007669"/>
    <property type="project" value="UniProtKB-EC"/>
</dbReference>
<comment type="similarity">
    <text evidence="2">Belongs to the flavoprotein pyridine nucleotide cytochrome reductase family.</text>
</comment>
<dbReference type="InterPro" id="IPR017938">
    <property type="entry name" value="Riboflavin_synthase-like_b-brl"/>
</dbReference>
<dbReference type="EMBL" id="CP119917">
    <property type="protein sequence ID" value="WFD14976.1"/>
    <property type="molecule type" value="Genomic_DNA"/>
</dbReference>
<proteinExistence type="inferred from homology"/>
<feature type="binding site" evidence="6">
    <location>
        <position position="121"/>
    </location>
    <ligand>
        <name>FAD</name>
        <dbReference type="ChEBI" id="CHEBI:57692"/>
    </ligand>
</feature>
<dbReference type="Pfam" id="PF00970">
    <property type="entry name" value="FAD_binding_6"/>
    <property type="match status" value="1"/>
</dbReference>
<dbReference type="InterPro" id="IPR001834">
    <property type="entry name" value="CBR-like"/>
</dbReference>
<reference evidence="9 10" key="1">
    <citation type="submission" date="2023-03" db="EMBL/GenBank/DDBJ databases">
        <title>Mating type loci evolution in Malassezia.</title>
        <authorList>
            <person name="Coelho M.A."/>
        </authorList>
    </citation>
    <scope>NUCLEOTIDE SEQUENCE [LARGE SCALE GENOMIC DNA]</scope>
    <source>
        <strain evidence="9 10">CBS 13387</strain>
    </source>
</reference>
<gene>
    <name evidence="9" type="ORF">MARU1_000987</name>
</gene>
<feature type="chain" id="PRO_5042493499" evidence="7">
    <location>
        <begin position="18"/>
        <end position="266"/>
    </location>
</feature>
<evidence type="ECO:0000256" key="1">
    <source>
        <dbReference type="ARBA" id="ARBA00001974"/>
    </source>
</evidence>
<keyword evidence="3 6" id="KW-0285">Flavoprotein</keyword>
<dbReference type="PANTHER" id="PTHR19370:SF184">
    <property type="entry name" value="NADH-CYTOCHROME B5 REDUCTASE-LIKE"/>
    <property type="match status" value="1"/>
</dbReference>
<evidence type="ECO:0000256" key="3">
    <source>
        <dbReference type="ARBA" id="ARBA00022630"/>
    </source>
</evidence>